<feature type="transmembrane region" description="Helical" evidence="1">
    <location>
        <begin position="12"/>
        <end position="30"/>
    </location>
</feature>
<dbReference type="EMBL" id="MSDW01000002">
    <property type="protein sequence ID" value="OKY77384.1"/>
    <property type="molecule type" value="Genomic_DNA"/>
</dbReference>
<keyword evidence="1" id="KW-0812">Transmembrane</keyword>
<evidence type="ECO:0000256" key="1">
    <source>
        <dbReference type="SAM" id="Phobius"/>
    </source>
</evidence>
<keyword evidence="1" id="KW-0472">Membrane</keyword>
<dbReference type="Proteomes" id="UP000185744">
    <property type="component" value="Unassembled WGS sequence"/>
</dbReference>
<evidence type="ECO:0000313" key="3">
    <source>
        <dbReference type="Proteomes" id="UP000185744"/>
    </source>
</evidence>
<organism evidence="2 3">
    <name type="scientific">Methanohalarchaeum thermophilum</name>
    <dbReference type="NCBI Taxonomy" id="1903181"/>
    <lineage>
        <taxon>Archaea</taxon>
        <taxon>Methanobacteriati</taxon>
        <taxon>Methanobacteriota</taxon>
        <taxon>Methanonatronarchaeia</taxon>
        <taxon>Methanonatronarchaeales</taxon>
        <taxon>Methanonatronarchaeaceae</taxon>
        <taxon>Candidatus Methanohalarchaeum</taxon>
    </lineage>
</organism>
<keyword evidence="1" id="KW-1133">Transmembrane helix</keyword>
<reference evidence="2" key="1">
    <citation type="submission" date="2016-12" db="EMBL/GenBank/DDBJ databases">
        <title>Discovery of methanogenic haloarchaea.</title>
        <authorList>
            <person name="Sorokin D.Y."/>
            <person name="Makarova K.S."/>
            <person name="Abbas B."/>
            <person name="Ferrer M."/>
            <person name="Golyshin P.N."/>
        </authorList>
    </citation>
    <scope>NUCLEOTIDE SEQUENCE [LARGE SCALE GENOMIC DNA]</scope>
    <source>
        <strain evidence="2">HMET1</strain>
    </source>
</reference>
<evidence type="ECO:0000313" key="2">
    <source>
        <dbReference type="EMBL" id="OKY77384.1"/>
    </source>
</evidence>
<proteinExistence type="predicted"/>
<protein>
    <submittedName>
        <fullName evidence="2">Uncharacterized protein</fullName>
    </submittedName>
</protein>
<dbReference type="STRING" id="1903181.BTN85_2034"/>
<dbReference type="InParanoid" id="A0A1Q6DSN6"/>
<comment type="caution">
    <text evidence="2">The sequence shown here is derived from an EMBL/GenBank/DDBJ whole genome shotgun (WGS) entry which is preliminary data.</text>
</comment>
<dbReference type="AlphaFoldDB" id="A0A1Q6DSN6"/>
<keyword evidence="3" id="KW-1185">Reference proteome</keyword>
<name>A0A1Q6DSN6_METT1</name>
<sequence>MDTHHFDFFLDMLADYGVFHAVVVMFHLYLDLKNKAKKFSNELRKKRLIIAPKGSREIYKTCYNLPWLDKLRWRSYINSNTVDELLLLRNNLTEMHRETDEVLRDIESLELCEKEKIRKYLDFLYDNGPIYY</sequence>
<accession>A0A1Q6DSN6</accession>
<gene>
    <name evidence="2" type="ORF">BTN85_2034</name>
</gene>